<protein>
    <recommendedName>
        <fullName evidence="3">DUF7870 domain-containing protein</fullName>
    </recommendedName>
</protein>
<feature type="compositionally biased region" description="Basic and acidic residues" evidence="1">
    <location>
        <begin position="1"/>
        <end position="13"/>
    </location>
</feature>
<evidence type="ECO:0000256" key="1">
    <source>
        <dbReference type="SAM" id="MobiDB-lite"/>
    </source>
</evidence>
<evidence type="ECO:0000259" key="3">
    <source>
        <dbReference type="Pfam" id="PF25276"/>
    </source>
</evidence>
<dbReference type="PANTHER" id="PTHR33597:SF11">
    <property type="entry name" value="OS07G0620600 PROTEIN"/>
    <property type="match status" value="1"/>
</dbReference>
<dbReference type="OMA" id="WWELMNA"/>
<organism evidence="4 5">
    <name type="scientific">Amborella trichopoda</name>
    <dbReference type="NCBI Taxonomy" id="13333"/>
    <lineage>
        <taxon>Eukaryota</taxon>
        <taxon>Viridiplantae</taxon>
        <taxon>Streptophyta</taxon>
        <taxon>Embryophyta</taxon>
        <taxon>Tracheophyta</taxon>
        <taxon>Spermatophyta</taxon>
        <taxon>Magnoliopsida</taxon>
        <taxon>Amborellales</taxon>
        <taxon>Amborellaceae</taxon>
        <taxon>Amborella</taxon>
    </lineage>
</organism>
<dbReference type="eggNOG" id="ENOG502QUHQ">
    <property type="taxonomic scope" value="Eukaryota"/>
</dbReference>
<evidence type="ECO:0000313" key="5">
    <source>
        <dbReference type="Proteomes" id="UP000017836"/>
    </source>
</evidence>
<sequence length="404" mass="45008">MDRRKASWAKKVDPNTGPTDPNQLIIMLPNSRVMRLLARSVFLAIALVSFPWLGSLGSMLDASAARATTLNPIPALLMPEGDLLDEMIRDLMEQGLLKPSDKTLCVGIDSARSLEEQGFMPDQINLDDEIQPGIYDFVLASEHFPASIVDRALKPGGIAAGPLAAPFRVGPNFKIVYLRKFQATAIALKKLNEPSSTASVTSITGCTPSKAATMQKLEEILLEPPRESWIKGGEYLNRVKFLPNVAADYLSAYPRRVYIEVATRSKGFRDEGVGPWFRKHYPTNGQEFDFYRVEKVKGGSYAATVTWTRRRATREGTEEEAGEEGLSEWVRRSVREEEYVVMEVGGFDVVREMVESGAICLVDELFFKCPHAAPQGAVGRAYWECISLYGLLRERGVAAHQWWD</sequence>
<keyword evidence="2" id="KW-1133">Transmembrane helix</keyword>
<dbReference type="HOGENOM" id="CLU_057012_0_0_1"/>
<dbReference type="Proteomes" id="UP000017836">
    <property type="component" value="Unassembled WGS sequence"/>
</dbReference>
<reference evidence="5" key="1">
    <citation type="journal article" date="2013" name="Science">
        <title>The Amborella genome and the evolution of flowering plants.</title>
        <authorList>
            <consortium name="Amborella Genome Project"/>
        </authorList>
    </citation>
    <scope>NUCLEOTIDE SEQUENCE [LARGE SCALE GENOMIC DNA]</scope>
</reference>
<feature type="transmembrane region" description="Helical" evidence="2">
    <location>
        <begin position="36"/>
        <end position="54"/>
    </location>
</feature>
<keyword evidence="2" id="KW-0812">Transmembrane</keyword>
<dbReference type="InterPro" id="IPR057192">
    <property type="entry name" value="DUF7870"/>
</dbReference>
<dbReference type="Pfam" id="PF25276">
    <property type="entry name" value="DUF7870"/>
    <property type="match status" value="1"/>
</dbReference>
<proteinExistence type="predicted"/>
<feature type="domain" description="DUF7870" evidence="3">
    <location>
        <begin position="214"/>
        <end position="403"/>
    </location>
</feature>
<keyword evidence="2" id="KW-0472">Membrane</keyword>
<name>W1P5K5_AMBTC</name>
<accession>W1P5K5</accession>
<keyword evidence="5" id="KW-1185">Reference proteome</keyword>
<gene>
    <name evidence="4" type="ORF">AMTR_s00135p00032540</name>
</gene>
<evidence type="ECO:0000313" key="4">
    <source>
        <dbReference type="EMBL" id="ERN02886.1"/>
    </source>
</evidence>
<dbReference type="AlphaFoldDB" id="W1P5K5"/>
<dbReference type="PANTHER" id="PTHR33597">
    <property type="entry name" value="OS02G0760400 PROTEIN"/>
    <property type="match status" value="1"/>
</dbReference>
<dbReference type="Gramene" id="ERN02886">
    <property type="protein sequence ID" value="ERN02886"/>
    <property type="gene ID" value="AMTR_s00135p00032540"/>
</dbReference>
<dbReference type="EMBL" id="KI394463">
    <property type="protein sequence ID" value="ERN02886.1"/>
    <property type="molecule type" value="Genomic_DNA"/>
</dbReference>
<dbReference type="OrthoDB" id="1919622at2759"/>
<dbReference type="KEGG" id="atr:18431019"/>
<feature type="region of interest" description="Disordered" evidence="1">
    <location>
        <begin position="1"/>
        <end position="20"/>
    </location>
</feature>
<evidence type="ECO:0000256" key="2">
    <source>
        <dbReference type="SAM" id="Phobius"/>
    </source>
</evidence>